<accession>A0A2S9WT47</accession>
<evidence type="ECO:0000256" key="3">
    <source>
        <dbReference type="ARBA" id="ARBA00022692"/>
    </source>
</evidence>
<keyword evidence="8" id="KW-1185">Reference proteome</keyword>
<keyword evidence="3 6" id="KW-0812">Transmembrane</keyword>
<dbReference type="EMBL" id="MQUC01000003">
    <property type="protein sequence ID" value="PRP66476.1"/>
    <property type="molecule type" value="Genomic_DNA"/>
</dbReference>
<dbReference type="InterPro" id="IPR022369">
    <property type="entry name" value="Integral_membrane_TerC_rswitch"/>
</dbReference>
<dbReference type="AlphaFoldDB" id="A0A2S9WT47"/>
<dbReference type="Proteomes" id="UP000239532">
    <property type="component" value="Unassembled WGS sequence"/>
</dbReference>
<dbReference type="GO" id="GO:0016020">
    <property type="term" value="C:membrane"/>
    <property type="evidence" value="ECO:0007669"/>
    <property type="project" value="UniProtKB-SubCell"/>
</dbReference>
<dbReference type="OrthoDB" id="9783692at2"/>
<feature type="transmembrane region" description="Helical" evidence="6">
    <location>
        <begin position="34"/>
        <end position="56"/>
    </location>
</feature>
<evidence type="ECO:0000256" key="1">
    <source>
        <dbReference type="ARBA" id="ARBA00004141"/>
    </source>
</evidence>
<name>A0A2S9WT47_9FLAO</name>
<comment type="similarity">
    <text evidence="2">Belongs to the TerC family.</text>
</comment>
<evidence type="ECO:0008006" key="9">
    <source>
        <dbReference type="Google" id="ProtNLM"/>
    </source>
</evidence>
<evidence type="ECO:0000313" key="8">
    <source>
        <dbReference type="Proteomes" id="UP000239532"/>
    </source>
</evidence>
<evidence type="ECO:0000256" key="5">
    <source>
        <dbReference type="ARBA" id="ARBA00023136"/>
    </source>
</evidence>
<feature type="transmembrane region" description="Helical" evidence="6">
    <location>
        <begin position="6"/>
        <end position="22"/>
    </location>
</feature>
<proteinExistence type="inferred from homology"/>
<evidence type="ECO:0000256" key="6">
    <source>
        <dbReference type="SAM" id="Phobius"/>
    </source>
</evidence>
<comment type="caution">
    <text evidence="7">The sequence shown here is derived from an EMBL/GenBank/DDBJ whole genome shotgun (WGS) entry which is preliminary data.</text>
</comment>
<keyword evidence="5 6" id="KW-0472">Membrane</keyword>
<dbReference type="PANTHER" id="PTHR30238:SF0">
    <property type="entry name" value="THYLAKOID MEMBRANE PROTEIN TERC, CHLOROPLASTIC"/>
    <property type="match status" value="1"/>
</dbReference>
<organism evidence="7 8">
    <name type="scientific">Nonlabens agnitus</name>
    <dbReference type="NCBI Taxonomy" id="870484"/>
    <lineage>
        <taxon>Bacteria</taxon>
        <taxon>Pseudomonadati</taxon>
        <taxon>Bacteroidota</taxon>
        <taxon>Flavobacteriia</taxon>
        <taxon>Flavobacteriales</taxon>
        <taxon>Flavobacteriaceae</taxon>
        <taxon>Nonlabens</taxon>
    </lineage>
</organism>
<protein>
    <recommendedName>
        <fullName evidence="9">Tellurium resistance protein TerC</fullName>
    </recommendedName>
</protein>
<feature type="transmembrane region" description="Helical" evidence="6">
    <location>
        <begin position="111"/>
        <end position="133"/>
    </location>
</feature>
<dbReference type="RefSeq" id="WP_105982304.1">
    <property type="nucleotide sequence ID" value="NZ_MQUC01000003.1"/>
</dbReference>
<dbReference type="PANTHER" id="PTHR30238">
    <property type="entry name" value="MEMBRANE BOUND PREDICTED REDOX MODULATOR"/>
    <property type="match status" value="1"/>
</dbReference>
<feature type="transmembrane region" description="Helical" evidence="6">
    <location>
        <begin position="198"/>
        <end position="218"/>
    </location>
</feature>
<gene>
    <name evidence="7" type="ORF">BST86_04895</name>
</gene>
<feature type="transmembrane region" description="Helical" evidence="6">
    <location>
        <begin position="288"/>
        <end position="307"/>
    </location>
</feature>
<evidence type="ECO:0000256" key="4">
    <source>
        <dbReference type="ARBA" id="ARBA00022989"/>
    </source>
</evidence>
<feature type="transmembrane region" description="Helical" evidence="6">
    <location>
        <begin position="261"/>
        <end position="282"/>
    </location>
</feature>
<feature type="transmembrane region" description="Helical" evidence="6">
    <location>
        <begin position="139"/>
        <end position="156"/>
    </location>
</feature>
<keyword evidence="4 6" id="KW-1133">Transmembrane helix</keyword>
<dbReference type="NCBIfam" id="TIGR03718">
    <property type="entry name" value="R_switched_Alx"/>
    <property type="match status" value="1"/>
</dbReference>
<dbReference type="InterPro" id="IPR005496">
    <property type="entry name" value="Integral_membrane_TerC"/>
</dbReference>
<feature type="transmembrane region" description="Helical" evidence="6">
    <location>
        <begin position="224"/>
        <end position="249"/>
    </location>
</feature>
<dbReference type="Pfam" id="PF03741">
    <property type="entry name" value="TerC"/>
    <property type="match status" value="1"/>
</dbReference>
<evidence type="ECO:0000313" key="7">
    <source>
        <dbReference type="EMBL" id="PRP66476.1"/>
    </source>
</evidence>
<evidence type="ECO:0000256" key="2">
    <source>
        <dbReference type="ARBA" id="ARBA00007511"/>
    </source>
</evidence>
<reference evidence="7 8" key="1">
    <citation type="submission" date="2016-11" db="EMBL/GenBank/DDBJ databases">
        <title>Trade-off between light-utilization and light-protection in marine flavobacteria.</title>
        <authorList>
            <person name="Kumagai Y."/>
        </authorList>
    </citation>
    <scope>NUCLEOTIDE SEQUENCE [LARGE SCALE GENOMIC DNA]</scope>
    <source>
        <strain evidence="7 8">JCM 17109</strain>
    </source>
</reference>
<comment type="subcellular location">
    <subcellularLocation>
        <location evidence="1">Membrane</location>
        <topology evidence="1">Multi-pass membrane protein</topology>
    </subcellularLocation>
</comment>
<feature type="transmembrane region" description="Helical" evidence="6">
    <location>
        <begin position="76"/>
        <end position="99"/>
    </location>
</feature>
<sequence>MIVWVSFIILVSIFLVLDLFVFNRKAHVIDTKEASKYTALWVGIALAFTGAVYLIYQNGWIANPDDLTASNAALKYVTGYLIELSLSIDNIFVIAVIFKSFSIPLKFQHRVLFWGIVGALVFRAFMILFGVALINEVSWMTYVFGAFLLYTAYNMLTSHEEDFDPEKSYVYKFARKLFPVTNTLDGQKMFVHKMGKRIATPLFLALIVIELTDILFALDSIPAILAITADPFLVFSSNILAIMGLRSMYFFLSNLLDKFQYIHYSLVAILAFVGIKLILVHHVEFPEWLSLAVIILALGLGMLFSSLKPTDEKDRQNVKESLNTDKKP</sequence>